<feature type="compositionally biased region" description="Polar residues" evidence="1">
    <location>
        <begin position="434"/>
        <end position="453"/>
    </location>
</feature>
<protein>
    <submittedName>
        <fullName evidence="2">Uncharacterized protein</fullName>
    </submittedName>
</protein>
<organism evidence="2 3">
    <name type="scientific">Polyplosphaeria fusca</name>
    <dbReference type="NCBI Taxonomy" id="682080"/>
    <lineage>
        <taxon>Eukaryota</taxon>
        <taxon>Fungi</taxon>
        <taxon>Dikarya</taxon>
        <taxon>Ascomycota</taxon>
        <taxon>Pezizomycotina</taxon>
        <taxon>Dothideomycetes</taxon>
        <taxon>Pleosporomycetidae</taxon>
        <taxon>Pleosporales</taxon>
        <taxon>Tetraplosphaeriaceae</taxon>
        <taxon>Polyplosphaeria</taxon>
    </lineage>
</organism>
<reference evidence="2" key="1">
    <citation type="journal article" date="2020" name="Stud. Mycol.">
        <title>101 Dothideomycetes genomes: a test case for predicting lifestyles and emergence of pathogens.</title>
        <authorList>
            <person name="Haridas S."/>
            <person name="Albert R."/>
            <person name="Binder M."/>
            <person name="Bloem J."/>
            <person name="Labutti K."/>
            <person name="Salamov A."/>
            <person name="Andreopoulos B."/>
            <person name="Baker S."/>
            <person name="Barry K."/>
            <person name="Bills G."/>
            <person name="Bluhm B."/>
            <person name="Cannon C."/>
            <person name="Castanera R."/>
            <person name="Culley D."/>
            <person name="Daum C."/>
            <person name="Ezra D."/>
            <person name="Gonzalez J."/>
            <person name="Henrissat B."/>
            <person name="Kuo A."/>
            <person name="Liang C."/>
            <person name="Lipzen A."/>
            <person name="Lutzoni F."/>
            <person name="Magnuson J."/>
            <person name="Mondo S."/>
            <person name="Nolan M."/>
            <person name="Ohm R."/>
            <person name="Pangilinan J."/>
            <person name="Park H.-J."/>
            <person name="Ramirez L."/>
            <person name="Alfaro M."/>
            <person name="Sun H."/>
            <person name="Tritt A."/>
            <person name="Yoshinaga Y."/>
            <person name="Zwiers L.-H."/>
            <person name="Turgeon B."/>
            <person name="Goodwin S."/>
            <person name="Spatafora J."/>
            <person name="Crous P."/>
            <person name="Grigoriev I."/>
        </authorList>
    </citation>
    <scope>NUCLEOTIDE SEQUENCE</scope>
    <source>
        <strain evidence="2">CBS 125425</strain>
    </source>
</reference>
<dbReference type="EMBL" id="ML996158">
    <property type="protein sequence ID" value="KAF2733698.1"/>
    <property type="molecule type" value="Genomic_DNA"/>
</dbReference>
<dbReference type="Proteomes" id="UP000799444">
    <property type="component" value="Unassembled WGS sequence"/>
</dbReference>
<sequence>MSHPNDGDYMFEDWDLSELPMLDLGPQEANQPQEITMQAMGSQATQPTQAFPMQEMAPPAIQFPQVYVDEQGKRYVHLGRPQNDDQQAQGDLIPLKTEWLMLQGNDTNQDVVHPSEFQDIHEWLDSMRHLMGPTSPNAGQLQFSTFAEARDWNTRIITEPELPVEEDETIWAVLKQREVWVGKLHDAIVNLDGENAREEPSDRNQFDLQAIDPLDTEATAFSVFGAVVDRAINGYRGGRADYFAKMRGSREDVGMNCETRITHVEEVLKNNKLICKDILKDPSRILDLAHCPHGVAWKKVDNAKNNAIKKKTHETYASDAAKLRRETLEDGTPNPQKPRGRKPEQPAESPVENLMENPVQDPIQDPVEEEDAAPAISKRLTRARKCKNPVQDSVEEADVATTTLEDAPVAPKKRKYTRKAKKPVEGPAEDLFMGTNTATTAPNPQQRPQSQAATLLAPNPNLPTHRLQKRARENDNSGGTPSPGPKRRQLRSTGRRGQQGPTGSTMLPPGPIDIYQDFEFNEQEARPQRMHAVGDTGAPPVSGHLEVFEEPLEDKLLRYALNYYEQPTPNPLPQTPLAGPAAGFVFNPQLINPQLFDAQPFDRQLAEPPADESHQSPGKVEYFPEDEFDWDQTGIVIEGEKQSPPAEGGQSNSLEDAIEDYPQG</sequence>
<feature type="region of interest" description="Disordered" evidence="1">
    <location>
        <begin position="378"/>
        <end position="512"/>
    </location>
</feature>
<feature type="compositionally biased region" description="Basic and acidic residues" evidence="1">
    <location>
        <begin position="313"/>
        <end position="328"/>
    </location>
</feature>
<name>A0A9P4QTQ0_9PLEO</name>
<feature type="compositionally biased region" description="Polar residues" evidence="1">
    <location>
        <begin position="495"/>
        <end position="505"/>
    </location>
</feature>
<evidence type="ECO:0000313" key="2">
    <source>
        <dbReference type="EMBL" id="KAF2733698.1"/>
    </source>
</evidence>
<dbReference type="OrthoDB" id="3786709at2759"/>
<feature type="compositionally biased region" description="Basic residues" evidence="1">
    <location>
        <begin position="485"/>
        <end position="494"/>
    </location>
</feature>
<evidence type="ECO:0000313" key="3">
    <source>
        <dbReference type="Proteomes" id="UP000799444"/>
    </source>
</evidence>
<gene>
    <name evidence="2" type="ORF">EJ04DRAFT_605229</name>
</gene>
<proteinExistence type="predicted"/>
<dbReference type="AlphaFoldDB" id="A0A9P4QTQ0"/>
<feature type="compositionally biased region" description="Basic residues" evidence="1">
    <location>
        <begin position="411"/>
        <end position="421"/>
    </location>
</feature>
<feature type="region of interest" description="Disordered" evidence="1">
    <location>
        <begin position="311"/>
        <end position="362"/>
    </location>
</feature>
<comment type="caution">
    <text evidence="2">The sequence shown here is derived from an EMBL/GenBank/DDBJ whole genome shotgun (WGS) entry which is preliminary data.</text>
</comment>
<evidence type="ECO:0000256" key="1">
    <source>
        <dbReference type="SAM" id="MobiDB-lite"/>
    </source>
</evidence>
<feature type="region of interest" description="Disordered" evidence="1">
    <location>
        <begin position="635"/>
        <end position="664"/>
    </location>
</feature>
<keyword evidence="3" id="KW-1185">Reference proteome</keyword>
<accession>A0A9P4QTQ0</accession>